<reference evidence="1" key="1">
    <citation type="journal article" date="2014" name="Nat. Commun.">
        <title>Multiple recent horizontal transfers of a large genomic region in cheese making fungi.</title>
        <authorList>
            <person name="Cheeseman K."/>
            <person name="Ropars J."/>
            <person name="Renault P."/>
            <person name="Dupont J."/>
            <person name="Gouzy J."/>
            <person name="Branca A."/>
            <person name="Abraham A.L."/>
            <person name="Ceppi M."/>
            <person name="Conseiller E."/>
            <person name="Debuchy R."/>
            <person name="Malagnac F."/>
            <person name="Goarin A."/>
            <person name="Silar P."/>
            <person name="Lacoste S."/>
            <person name="Sallet E."/>
            <person name="Bensimon A."/>
            <person name="Giraud T."/>
            <person name="Brygoo Y."/>
        </authorList>
    </citation>
    <scope>NUCLEOTIDE SEQUENCE [LARGE SCALE GENOMIC DNA]</scope>
    <source>
        <strain evidence="1">FM164</strain>
    </source>
</reference>
<evidence type="ECO:0000313" key="1">
    <source>
        <dbReference type="EMBL" id="CDM33413.1"/>
    </source>
</evidence>
<protein>
    <submittedName>
        <fullName evidence="1">Genomic scaffold, ProqFM164S03</fullName>
    </submittedName>
</protein>
<organism evidence="1 2">
    <name type="scientific">Penicillium roqueforti (strain FM164)</name>
    <dbReference type="NCBI Taxonomy" id="1365484"/>
    <lineage>
        <taxon>Eukaryota</taxon>
        <taxon>Fungi</taxon>
        <taxon>Dikarya</taxon>
        <taxon>Ascomycota</taxon>
        <taxon>Pezizomycotina</taxon>
        <taxon>Eurotiomycetes</taxon>
        <taxon>Eurotiomycetidae</taxon>
        <taxon>Eurotiales</taxon>
        <taxon>Aspergillaceae</taxon>
        <taxon>Penicillium</taxon>
    </lineage>
</organism>
<dbReference type="EMBL" id="HG792017">
    <property type="protein sequence ID" value="CDM33413.1"/>
    <property type="molecule type" value="Genomic_DNA"/>
</dbReference>
<keyword evidence="2" id="KW-1185">Reference proteome</keyword>
<accession>W6Q9T5</accession>
<gene>
    <name evidence="1" type="ORF">PROQFM164_S03g000137</name>
</gene>
<dbReference type="OrthoDB" id="3508621at2759"/>
<sequence>MTACTNVYLEGSHIRETFAIIEVIAARRGWSARPEVLWQEAAQMVTWIVTDANFRKCLLDRRLLISQDEDDIYLTLAQYPPEYPAYLQGDLCPSRGTALPFLTMQDYGPWVIESKSNMRHFAMVIMSYCLQLTDEMEKVRARKASSSQGEASSSKGKCR</sequence>
<proteinExistence type="predicted"/>
<dbReference type="Proteomes" id="UP000030686">
    <property type="component" value="Unassembled WGS sequence"/>
</dbReference>
<dbReference type="STRING" id="1365484.W6Q9T5"/>
<name>W6Q9T5_PENRF</name>
<dbReference type="AlphaFoldDB" id="W6Q9T5"/>
<evidence type="ECO:0000313" key="2">
    <source>
        <dbReference type="Proteomes" id="UP000030686"/>
    </source>
</evidence>